<dbReference type="RefSeq" id="XP_066079273.1">
    <property type="nucleotide sequence ID" value="XM_066223176.1"/>
</dbReference>
<reference evidence="1 2" key="1">
    <citation type="submission" date="2024-01" db="EMBL/GenBank/DDBJ databases">
        <title>Comparative genomics of Cryptococcus and Kwoniella reveals pathogenesis evolution and contrasting modes of karyotype evolution via chromosome fusion or intercentromeric recombination.</title>
        <authorList>
            <person name="Coelho M.A."/>
            <person name="David-Palma M."/>
            <person name="Shea T."/>
            <person name="Bowers K."/>
            <person name="McGinley-Smith S."/>
            <person name="Mohammad A.W."/>
            <person name="Gnirke A."/>
            <person name="Yurkov A.M."/>
            <person name="Nowrousian M."/>
            <person name="Sun S."/>
            <person name="Cuomo C.A."/>
            <person name="Heitman J."/>
        </authorList>
    </citation>
    <scope>NUCLEOTIDE SEQUENCE [LARGE SCALE GENOMIC DNA]</scope>
    <source>
        <strain evidence="1 2">CBS 6074</strain>
    </source>
</reference>
<protein>
    <submittedName>
        <fullName evidence="1">Uncharacterized protein</fullName>
    </submittedName>
</protein>
<dbReference type="Proteomes" id="UP001355207">
    <property type="component" value="Chromosome 10"/>
</dbReference>
<sequence>MAEYNLSQLVSSKFNLDSLPTPTHSESENSSIGETKDFICIEQLKDKENPSYLDCPISNIICHITNPVDGLTENDKITLTRFNDDQQSVYDTITKIRSILLNKRQTVKTHYDFTRRTMYNQKCDLEFRYTHYLSHLGINKLLIQKSNLSVLPTFTSMEKPTFWLSESCNNLEHSAHQAKSDQRTRMVEDDGAEHDIEVYNLANPFNPLHKPNHTDAELNKSSIIKKSDFLPDQYIMDLYSKGNKKDDEYFDRSLLI</sequence>
<keyword evidence="2" id="KW-1185">Reference proteome</keyword>
<dbReference type="GeneID" id="91098138"/>
<evidence type="ECO:0000313" key="2">
    <source>
        <dbReference type="Proteomes" id="UP001355207"/>
    </source>
</evidence>
<gene>
    <name evidence="1" type="ORF">L201_007470</name>
</gene>
<proteinExistence type="predicted"/>
<dbReference type="AlphaFoldDB" id="A0AAX4K4H0"/>
<accession>A0AAX4K4H0</accession>
<evidence type="ECO:0000313" key="1">
    <source>
        <dbReference type="EMBL" id="WWC92511.1"/>
    </source>
</evidence>
<organism evidence="1 2">
    <name type="scientific">Kwoniella dendrophila CBS 6074</name>
    <dbReference type="NCBI Taxonomy" id="1295534"/>
    <lineage>
        <taxon>Eukaryota</taxon>
        <taxon>Fungi</taxon>
        <taxon>Dikarya</taxon>
        <taxon>Basidiomycota</taxon>
        <taxon>Agaricomycotina</taxon>
        <taxon>Tremellomycetes</taxon>
        <taxon>Tremellales</taxon>
        <taxon>Cryptococcaceae</taxon>
        <taxon>Kwoniella</taxon>
    </lineage>
</organism>
<name>A0AAX4K4H0_9TREE</name>
<dbReference type="EMBL" id="CP144107">
    <property type="protein sequence ID" value="WWC92511.1"/>
    <property type="molecule type" value="Genomic_DNA"/>
</dbReference>